<feature type="transmembrane region" description="Helical" evidence="1">
    <location>
        <begin position="12"/>
        <end position="33"/>
    </location>
</feature>
<dbReference type="AlphaFoldDB" id="A0A6A8DTJ2"/>
<reference evidence="2" key="1">
    <citation type="submission" date="2019-11" db="EMBL/GenBank/DDBJ databases">
        <authorList>
            <person name="Li J."/>
        </authorList>
    </citation>
    <scope>NUCLEOTIDE SEQUENCE</scope>
    <source>
        <strain evidence="2">B6B</strain>
    </source>
</reference>
<dbReference type="EMBL" id="WJNG01000016">
    <property type="protein sequence ID" value="MRH44552.1"/>
    <property type="molecule type" value="Genomic_DNA"/>
</dbReference>
<comment type="caution">
    <text evidence="2">The sequence shown here is derived from an EMBL/GenBank/DDBJ whole genome shotgun (WGS) entry which is preliminary data.</text>
</comment>
<dbReference type="Pfam" id="PF07009">
    <property type="entry name" value="NusG_II"/>
    <property type="match status" value="1"/>
</dbReference>
<protein>
    <submittedName>
        <fullName evidence="2">Uncharacterized protein</fullName>
    </submittedName>
</protein>
<sequence length="139" mass="15673">MRNYLKIMKPFDVVIIILLVLISFVPLSIFSVIQAKHDGDDVVAVISQNGTVIKEINLSEHTGNNQFLIKGKGNQYNIMEVDGDRIRIKEDNSPDQVGVKMGWKSKPGETIVCLPHKLFVELKSENIDQFNDDVIIISH</sequence>
<keyword evidence="1" id="KW-0472">Membrane</keyword>
<proteinExistence type="predicted"/>
<dbReference type="OrthoDB" id="47603at2"/>
<dbReference type="Gene3D" id="2.60.320.10">
    <property type="entry name" value="N-utilization substance G protein NusG, insert domain"/>
    <property type="match status" value="1"/>
</dbReference>
<dbReference type="InterPro" id="IPR038690">
    <property type="entry name" value="NusG_2_sf"/>
</dbReference>
<evidence type="ECO:0000256" key="1">
    <source>
        <dbReference type="SAM" id="Phobius"/>
    </source>
</evidence>
<keyword evidence="1" id="KW-0812">Transmembrane</keyword>
<dbReference type="Proteomes" id="UP000799092">
    <property type="component" value="Unassembled WGS sequence"/>
</dbReference>
<organism evidence="2 3">
    <name type="scientific">Aquibacillus halophilus</name>
    <dbReference type="NCBI Taxonomy" id="930132"/>
    <lineage>
        <taxon>Bacteria</taxon>
        <taxon>Bacillati</taxon>
        <taxon>Bacillota</taxon>
        <taxon>Bacilli</taxon>
        <taxon>Bacillales</taxon>
        <taxon>Bacillaceae</taxon>
        <taxon>Aquibacillus</taxon>
    </lineage>
</organism>
<name>A0A6A8DTJ2_9BACI</name>
<dbReference type="RefSeq" id="WP_153738164.1">
    <property type="nucleotide sequence ID" value="NZ_WJNG01000016.1"/>
</dbReference>
<keyword evidence="3" id="KW-1185">Reference proteome</keyword>
<dbReference type="CDD" id="cd09911">
    <property type="entry name" value="Lin0431_like"/>
    <property type="match status" value="1"/>
</dbReference>
<gene>
    <name evidence="2" type="ORF">GH741_18055</name>
</gene>
<evidence type="ECO:0000313" key="2">
    <source>
        <dbReference type="EMBL" id="MRH44552.1"/>
    </source>
</evidence>
<evidence type="ECO:0000313" key="3">
    <source>
        <dbReference type="Proteomes" id="UP000799092"/>
    </source>
</evidence>
<accession>A0A6A8DTJ2</accession>
<keyword evidence="1" id="KW-1133">Transmembrane helix</keyword>